<dbReference type="HOGENOM" id="CLU_012886_4_0_1"/>
<evidence type="ECO:0000256" key="1">
    <source>
        <dbReference type="SAM" id="MobiDB-lite"/>
    </source>
</evidence>
<keyword evidence="3" id="KW-1185">Reference proteome</keyword>
<dbReference type="Proteomes" id="UP000054279">
    <property type="component" value="Unassembled WGS sequence"/>
</dbReference>
<reference evidence="2 3" key="1">
    <citation type="submission" date="2014-06" db="EMBL/GenBank/DDBJ databases">
        <title>Evolutionary Origins and Diversification of the Mycorrhizal Mutualists.</title>
        <authorList>
            <consortium name="DOE Joint Genome Institute"/>
            <consortium name="Mycorrhizal Genomics Consortium"/>
            <person name="Kohler A."/>
            <person name="Kuo A."/>
            <person name="Nagy L.G."/>
            <person name="Floudas D."/>
            <person name="Copeland A."/>
            <person name="Barry K.W."/>
            <person name="Cichocki N."/>
            <person name="Veneault-Fourrey C."/>
            <person name="LaButti K."/>
            <person name="Lindquist E.A."/>
            <person name="Lipzen A."/>
            <person name="Lundell T."/>
            <person name="Morin E."/>
            <person name="Murat C."/>
            <person name="Riley R."/>
            <person name="Ohm R."/>
            <person name="Sun H."/>
            <person name="Tunlid A."/>
            <person name="Henrissat B."/>
            <person name="Grigoriev I.V."/>
            <person name="Hibbett D.S."/>
            <person name="Martin F."/>
        </authorList>
    </citation>
    <scope>NUCLEOTIDE SEQUENCE [LARGE SCALE GENOMIC DNA]</scope>
    <source>
        <strain evidence="2 3">SS14</strain>
    </source>
</reference>
<organism evidence="2 3">
    <name type="scientific">Sphaerobolus stellatus (strain SS14)</name>
    <dbReference type="NCBI Taxonomy" id="990650"/>
    <lineage>
        <taxon>Eukaryota</taxon>
        <taxon>Fungi</taxon>
        <taxon>Dikarya</taxon>
        <taxon>Basidiomycota</taxon>
        <taxon>Agaricomycotina</taxon>
        <taxon>Agaricomycetes</taxon>
        <taxon>Phallomycetidae</taxon>
        <taxon>Geastrales</taxon>
        <taxon>Sphaerobolaceae</taxon>
        <taxon>Sphaerobolus</taxon>
    </lineage>
</organism>
<dbReference type="AlphaFoldDB" id="A0A0C9V1V3"/>
<evidence type="ECO:0000313" key="2">
    <source>
        <dbReference type="EMBL" id="KIJ35672.1"/>
    </source>
</evidence>
<evidence type="ECO:0000313" key="3">
    <source>
        <dbReference type="Proteomes" id="UP000054279"/>
    </source>
</evidence>
<accession>A0A0C9V1V3</accession>
<sequence>MTSEYSGTQQMMRQAIQNASHEEESESLFWLRLVLRWGTLQLTVTATAEHNHTQHTTTQNKSSNPNAGFSNQHKSGDNTFQSQLTTQLLSTGEGNVRVNPTFSRNPVKLGNTVHRPTQSNPIRTAAKANNTVDRRVAKVRIEEVILEEDEGQIEEFDEYGPHPEEQQKYEDQPEEDDQQYHFDDEEYGTIYIDDEAVQFNAVIKASGYNDCHRLYGIRVWEAETDLRVSAVLQTGGKEQPVYDH</sequence>
<dbReference type="OrthoDB" id="2799149at2759"/>
<feature type="region of interest" description="Disordered" evidence="1">
    <location>
        <begin position="91"/>
        <end position="119"/>
    </location>
</feature>
<protein>
    <submittedName>
        <fullName evidence="2">Uncharacterized protein</fullName>
    </submittedName>
</protein>
<gene>
    <name evidence="2" type="ORF">M422DRAFT_262075</name>
</gene>
<dbReference type="EMBL" id="KN837186">
    <property type="protein sequence ID" value="KIJ35672.1"/>
    <property type="molecule type" value="Genomic_DNA"/>
</dbReference>
<proteinExistence type="predicted"/>
<name>A0A0C9V1V3_SPHS4</name>
<feature type="compositionally biased region" description="Polar residues" evidence="1">
    <location>
        <begin position="61"/>
        <end position="78"/>
    </location>
</feature>
<feature type="region of interest" description="Disordered" evidence="1">
    <location>
        <begin position="49"/>
        <end position="78"/>
    </location>
</feature>
<feature type="compositionally biased region" description="Polar residues" evidence="1">
    <location>
        <begin position="91"/>
        <end position="104"/>
    </location>
</feature>